<organism evidence="1 2">
    <name type="scientific">Araneus ventricosus</name>
    <name type="common">Orbweaver spider</name>
    <name type="synonym">Epeira ventricosa</name>
    <dbReference type="NCBI Taxonomy" id="182803"/>
    <lineage>
        <taxon>Eukaryota</taxon>
        <taxon>Metazoa</taxon>
        <taxon>Ecdysozoa</taxon>
        <taxon>Arthropoda</taxon>
        <taxon>Chelicerata</taxon>
        <taxon>Arachnida</taxon>
        <taxon>Araneae</taxon>
        <taxon>Araneomorphae</taxon>
        <taxon>Entelegynae</taxon>
        <taxon>Araneoidea</taxon>
        <taxon>Araneidae</taxon>
        <taxon>Araneus</taxon>
    </lineage>
</organism>
<proteinExistence type="predicted"/>
<evidence type="ECO:0000313" key="2">
    <source>
        <dbReference type="Proteomes" id="UP000499080"/>
    </source>
</evidence>
<dbReference type="EMBL" id="BGPR01002410">
    <property type="protein sequence ID" value="GBM72953.1"/>
    <property type="molecule type" value="Genomic_DNA"/>
</dbReference>
<evidence type="ECO:0000313" key="1">
    <source>
        <dbReference type="EMBL" id="GBM72953.1"/>
    </source>
</evidence>
<dbReference type="Proteomes" id="UP000499080">
    <property type="component" value="Unassembled WGS sequence"/>
</dbReference>
<name>A0A4Y2I5H2_ARAVE</name>
<comment type="caution">
    <text evidence="1">The sequence shown here is derived from an EMBL/GenBank/DDBJ whole genome shotgun (WGS) entry which is preliminary data.</text>
</comment>
<sequence>MWRSLEPFSLPLHFICHLAMRRQVQELYSFLQDAKKIQMFCARNIGLRIYTSAFVSSGTAATQYSHLTSAKNESPWLDAQQTVSAISPKRSISLPN</sequence>
<accession>A0A4Y2I5H2</accession>
<keyword evidence="2" id="KW-1185">Reference proteome</keyword>
<dbReference type="AlphaFoldDB" id="A0A4Y2I5H2"/>
<reference evidence="1 2" key="1">
    <citation type="journal article" date="2019" name="Sci. Rep.">
        <title>Orb-weaving spider Araneus ventricosus genome elucidates the spidroin gene catalogue.</title>
        <authorList>
            <person name="Kono N."/>
            <person name="Nakamura H."/>
            <person name="Ohtoshi R."/>
            <person name="Moran D.A.P."/>
            <person name="Shinohara A."/>
            <person name="Yoshida Y."/>
            <person name="Fujiwara M."/>
            <person name="Mori M."/>
            <person name="Tomita M."/>
            <person name="Arakawa K."/>
        </authorList>
    </citation>
    <scope>NUCLEOTIDE SEQUENCE [LARGE SCALE GENOMIC DNA]</scope>
</reference>
<gene>
    <name evidence="1" type="ORF">AVEN_124133_1</name>
</gene>
<protein>
    <submittedName>
        <fullName evidence="1">Uncharacterized protein</fullName>
    </submittedName>
</protein>